<proteinExistence type="inferred from homology"/>
<dbReference type="Gene3D" id="1.25.40.570">
    <property type="match status" value="1"/>
</dbReference>
<evidence type="ECO:0000313" key="10">
    <source>
        <dbReference type="Proteomes" id="UP000030641"/>
    </source>
</evidence>
<dbReference type="GO" id="GO:0008180">
    <property type="term" value="C:COP9 signalosome"/>
    <property type="evidence" value="ECO:0007669"/>
    <property type="project" value="UniProtKB-KW"/>
</dbReference>
<dbReference type="OrthoDB" id="422427at2759"/>
<dbReference type="OMA" id="RGIDEQW"/>
<dbReference type="SMART" id="SM00088">
    <property type="entry name" value="PINT"/>
    <property type="match status" value="1"/>
</dbReference>
<evidence type="ECO:0000256" key="3">
    <source>
        <dbReference type="ARBA" id="ARBA00008793"/>
    </source>
</evidence>
<keyword evidence="6" id="KW-0539">Nucleus</keyword>
<name>A0A074YMB3_AURSE</name>
<dbReference type="Proteomes" id="UP000030641">
    <property type="component" value="Unassembled WGS sequence"/>
</dbReference>
<reference evidence="9 10" key="1">
    <citation type="journal article" date="2014" name="BMC Genomics">
        <title>Genome sequencing of four Aureobasidium pullulans varieties: biotechnological potential, stress tolerance, and description of new species.</title>
        <authorList>
            <person name="Gostin Ar C."/>
            <person name="Ohm R.A."/>
            <person name="Kogej T."/>
            <person name="Sonjak S."/>
            <person name="Turk M."/>
            <person name="Zajc J."/>
            <person name="Zalar P."/>
            <person name="Grube M."/>
            <person name="Sun H."/>
            <person name="Han J."/>
            <person name="Sharma A."/>
            <person name="Chiniquy J."/>
            <person name="Ngan C.Y."/>
            <person name="Lipzen A."/>
            <person name="Barry K."/>
            <person name="Grigoriev I.V."/>
            <person name="Gunde-Cimerman N."/>
        </authorList>
    </citation>
    <scope>NUCLEOTIDE SEQUENCE [LARGE SCALE GENOMIC DNA]</scope>
    <source>
        <strain evidence="9 10">EXF-2481</strain>
    </source>
</reference>
<keyword evidence="5" id="KW-0736">Signalosome</keyword>
<evidence type="ECO:0000256" key="7">
    <source>
        <dbReference type="SAM" id="MobiDB-lite"/>
    </source>
</evidence>
<sequence>MAQAVENSQFFADRRTNGALVVSDTPKFDLESYAANYDQHTRVSRLKNIAHLCPPLALDALRLAIPASKTAKDTQQYLDLAKLLHSLSPNDELANVDTAWAEKTNKLNEHETERLEHELRGYKNNLIKESIRMGQEDLGTHYLNMNKLDQATKAYHKMREFCTTPKHIAEMTLKLAYINIVSPNWISTVSTAQKARSLMLRPEDKPRFDSVAQACTGLGYLGSANYASAAHAFLAVDPSYATVGPVANIDFSRAVMTANDIAVYGGLCALASMDRQQLQDSVLENANFRNFLELEPHIRRAISFFCGAKYSQCLEILEAYRTDYLLDIFLGPHIAMLYHLIRSKSIVQYFVPFSQVTLSALTEAFPRPGGTSQMMESELVDMIQRGILDARIDTVDQLLIAPPKNSRADAQQGVMDTADEIEHLLRLKLHRINMVQAGLEIQAPKATKGPKNPIPSPWGPGQTLG</sequence>
<keyword evidence="10" id="KW-1185">Reference proteome</keyword>
<dbReference type="GO" id="GO:0005737">
    <property type="term" value="C:cytoplasm"/>
    <property type="evidence" value="ECO:0007669"/>
    <property type="project" value="UniProtKB-SubCell"/>
</dbReference>
<protein>
    <recommendedName>
        <fullName evidence="8">PCI domain-containing protein</fullName>
    </recommendedName>
</protein>
<evidence type="ECO:0000256" key="4">
    <source>
        <dbReference type="ARBA" id="ARBA00022490"/>
    </source>
</evidence>
<evidence type="ECO:0000259" key="8">
    <source>
        <dbReference type="PROSITE" id="PS50250"/>
    </source>
</evidence>
<dbReference type="InParanoid" id="A0A074YMB3"/>
<dbReference type="InterPro" id="IPR000717">
    <property type="entry name" value="PCI_dom"/>
</dbReference>
<dbReference type="InterPro" id="IPR019585">
    <property type="entry name" value="Rpn7/CSN1"/>
</dbReference>
<dbReference type="STRING" id="1043005.A0A074YMB3"/>
<dbReference type="InterPro" id="IPR045135">
    <property type="entry name" value="Rpn7_N"/>
</dbReference>
<dbReference type="EMBL" id="KL584751">
    <property type="protein sequence ID" value="KEQ98830.1"/>
    <property type="molecule type" value="Genomic_DNA"/>
</dbReference>
<dbReference type="AlphaFoldDB" id="A0A074YMB3"/>
<evidence type="ECO:0000256" key="5">
    <source>
        <dbReference type="ARBA" id="ARBA00022790"/>
    </source>
</evidence>
<keyword evidence="4" id="KW-0963">Cytoplasm</keyword>
<evidence type="ECO:0000313" key="9">
    <source>
        <dbReference type="EMBL" id="KEQ98830.1"/>
    </source>
</evidence>
<dbReference type="PANTHER" id="PTHR14145">
    <property type="entry name" value="26S PROTESOME SUBUNIT 6"/>
    <property type="match status" value="1"/>
</dbReference>
<dbReference type="RefSeq" id="XP_013347310.1">
    <property type="nucleotide sequence ID" value="XM_013491856.1"/>
</dbReference>
<dbReference type="HOGENOM" id="CLU_022348_1_1_1"/>
<dbReference type="PROSITE" id="PS50250">
    <property type="entry name" value="PCI"/>
    <property type="match status" value="1"/>
</dbReference>
<dbReference type="PANTHER" id="PTHR14145:SF2">
    <property type="entry name" value="COP9 SIGNALOSOME COMPLEX SUBUNIT 1"/>
    <property type="match status" value="1"/>
</dbReference>
<gene>
    <name evidence="9" type="ORF">AUEXF2481DRAFT_26080</name>
</gene>
<comment type="subcellular location">
    <subcellularLocation>
        <location evidence="2">Cytoplasm</location>
    </subcellularLocation>
    <subcellularLocation>
        <location evidence="1">Nucleus</location>
    </subcellularLocation>
</comment>
<organism evidence="9 10">
    <name type="scientific">Aureobasidium subglaciale (strain EXF-2481)</name>
    <name type="common">Aureobasidium pullulans var. subglaciale</name>
    <dbReference type="NCBI Taxonomy" id="1043005"/>
    <lineage>
        <taxon>Eukaryota</taxon>
        <taxon>Fungi</taxon>
        <taxon>Dikarya</taxon>
        <taxon>Ascomycota</taxon>
        <taxon>Pezizomycotina</taxon>
        <taxon>Dothideomycetes</taxon>
        <taxon>Dothideomycetidae</taxon>
        <taxon>Dothideales</taxon>
        <taxon>Saccotheciaceae</taxon>
        <taxon>Aureobasidium</taxon>
    </lineage>
</organism>
<dbReference type="Pfam" id="PF10602">
    <property type="entry name" value="RPN7"/>
    <property type="match status" value="1"/>
</dbReference>
<feature type="region of interest" description="Disordered" evidence="7">
    <location>
        <begin position="442"/>
        <end position="465"/>
    </location>
</feature>
<evidence type="ECO:0000256" key="2">
    <source>
        <dbReference type="ARBA" id="ARBA00004496"/>
    </source>
</evidence>
<dbReference type="GeneID" id="25363149"/>
<evidence type="ECO:0000256" key="1">
    <source>
        <dbReference type="ARBA" id="ARBA00004123"/>
    </source>
</evidence>
<feature type="domain" description="PCI" evidence="8">
    <location>
        <begin position="228"/>
        <end position="406"/>
    </location>
</feature>
<accession>A0A074YMB3</accession>
<comment type="similarity">
    <text evidence="3">Belongs to the CSN1 family.</text>
</comment>
<dbReference type="InterPro" id="IPR036390">
    <property type="entry name" value="WH_DNA-bd_sf"/>
</dbReference>
<evidence type="ECO:0000256" key="6">
    <source>
        <dbReference type="ARBA" id="ARBA00023242"/>
    </source>
</evidence>
<dbReference type="SUPFAM" id="SSF46785">
    <property type="entry name" value="Winged helix' DNA-binding domain"/>
    <property type="match status" value="1"/>
</dbReference>
<dbReference type="Pfam" id="PF01399">
    <property type="entry name" value="PCI"/>
    <property type="match status" value="1"/>
</dbReference>